<proteinExistence type="inferred from homology"/>
<evidence type="ECO:0000256" key="2">
    <source>
        <dbReference type="ARBA" id="ARBA00007362"/>
    </source>
</evidence>
<evidence type="ECO:0000256" key="6">
    <source>
        <dbReference type="SAM" id="Phobius"/>
    </source>
</evidence>
<evidence type="ECO:0000256" key="3">
    <source>
        <dbReference type="ARBA" id="ARBA00022692"/>
    </source>
</evidence>
<sequence length="301" mass="32257">MIPDRPRFIGVLVILGAGWGFTQPMTKIAVSEGYGHFGLIFWQLAIGSALMALIAALRGIRLPLRPRHLKLYCIIAMIGTVLPNSLSYQAAVHLPAGIVSILLSMIPMLAFPIALALRLDRFDWLRLAGLLVGLGGVLLIVAPGADLNGALPIFWVGAVLLTCAFYAFEGNYVARWGTEGLSPLQVLFGASLVGMIIAGPLAWGSGQWIDPRAPWGAPDAALVASSIAHVLVYTGYVWLVGQAGPVFSAQVSYLVTLFGLFWARLFLGESYAPSVWLALGLLVLGMYLVQPRPHRDTVDAA</sequence>
<reference evidence="8 9" key="1">
    <citation type="submission" date="2019-04" db="EMBL/GenBank/DDBJ databases">
        <title>Shimia ponticola sp. nov., isolated from seawater.</title>
        <authorList>
            <person name="Kim Y.-O."/>
            <person name="Yoon J.-H."/>
        </authorList>
    </citation>
    <scope>NUCLEOTIDE SEQUENCE [LARGE SCALE GENOMIC DNA]</scope>
    <source>
        <strain evidence="8 9">MYP11</strain>
    </source>
</reference>
<feature type="transmembrane region" description="Helical" evidence="6">
    <location>
        <begin position="149"/>
        <end position="168"/>
    </location>
</feature>
<evidence type="ECO:0000259" key="7">
    <source>
        <dbReference type="Pfam" id="PF00892"/>
    </source>
</evidence>
<evidence type="ECO:0000256" key="1">
    <source>
        <dbReference type="ARBA" id="ARBA00004141"/>
    </source>
</evidence>
<dbReference type="AlphaFoldDB" id="A0A4V3XK71"/>
<feature type="transmembrane region" description="Helical" evidence="6">
    <location>
        <begin position="180"/>
        <end position="203"/>
    </location>
</feature>
<feature type="transmembrane region" description="Helical" evidence="6">
    <location>
        <begin position="124"/>
        <end position="143"/>
    </location>
</feature>
<feature type="domain" description="EamA" evidence="7">
    <location>
        <begin position="154"/>
        <end position="289"/>
    </location>
</feature>
<dbReference type="PANTHER" id="PTHR32322">
    <property type="entry name" value="INNER MEMBRANE TRANSPORTER"/>
    <property type="match status" value="1"/>
</dbReference>
<dbReference type="SUPFAM" id="SSF103481">
    <property type="entry name" value="Multidrug resistance efflux transporter EmrE"/>
    <property type="match status" value="2"/>
</dbReference>
<keyword evidence="3 6" id="KW-0812">Transmembrane</keyword>
<feature type="transmembrane region" description="Helical" evidence="6">
    <location>
        <begin position="215"/>
        <end position="239"/>
    </location>
</feature>
<evidence type="ECO:0000313" key="9">
    <source>
        <dbReference type="Proteomes" id="UP000306602"/>
    </source>
</evidence>
<dbReference type="InterPro" id="IPR000620">
    <property type="entry name" value="EamA_dom"/>
</dbReference>
<dbReference type="PANTHER" id="PTHR32322:SF2">
    <property type="entry name" value="EAMA DOMAIN-CONTAINING PROTEIN"/>
    <property type="match status" value="1"/>
</dbReference>
<dbReference type="Pfam" id="PF00892">
    <property type="entry name" value="EamA"/>
    <property type="match status" value="2"/>
</dbReference>
<evidence type="ECO:0000256" key="4">
    <source>
        <dbReference type="ARBA" id="ARBA00022989"/>
    </source>
</evidence>
<keyword evidence="5 6" id="KW-0472">Membrane</keyword>
<dbReference type="EMBL" id="SRKY01000003">
    <property type="protein sequence ID" value="THH35823.1"/>
    <property type="molecule type" value="Genomic_DNA"/>
</dbReference>
<feature type="transmembrane region" description="Helical" evidence="6">
    <location>
        <begin position="69"/>
        <end position="88"/>
    </location>
</feature>
<dbReference type="GO" id="GO:0016020">
    <property type="term" value="C:membrane"/>
    <property type="evidence" value="ECO:0007669"/>
    <property type="project" value="UniProtKB-SubCell"/>
</dbReference>
<dbReference type="Proteomes" id="UP000306602">
    <property type="component" value="Unassembled WGS sequence"/>
</dbReference>
<comment type="similarity">
    <text evidence="2">Belongs to the EamA transporter family.</text>
</comment>
<protein>
    <submittedName>
        <fullName evidence="8">DMT family transporter</fullName>
    </submittedName>
</protein>
<evidence type="ECO:0000313" key="8">
    <source>
        <dbReference type="EMBL" id="THH35823.1"/>
    </source>
</evidence>
<dbReference type="OrthoDB" id="8688375at2"/>
<feature type="transmembrane region" description="Helical" evidence="6">
    <location>
        <begin position="271"/>
        <end position="289"/>
    </location>
</feature>
<comment type="subcellular location">
    <subcellularLocation>
        <location evidence="1">Membrane</location>
        <topology evidence="1">Multi-pass membrane protein</topology>
    </subcellularLocation>
</comment>
<keyword evidence="4 6" id="KW-1133">Transmembrane helix</keyword>
<organism evidence="8 9">
    <name type="scientific">Aliishimia ponticola</name>
    <dbReference type="NCBI Taxonomy" id="2499833"/>
    <lineage>
        <taxon>Bacteria</taxon>
        <taxon>Pseudomonadati</taxon>
        <taxon>Pseudomonadota</taxon>
        <taxon>Alphaproteobacteria</taxon>
        <taxon>Rhodobacterales</taxon>
        <taxon>Paracoccaceae</taxon>
        <taxon>Aliishimia</taxon>
    </lineage>
</organism>
<feature type="transmembrane region" description="Helical" evidence="6">
    <location>
        <begin position="36"/>
        <end position="57"/>
    </location>
</feature>
<dbReference type="RefSeq" id="WP_136463293.1">
    <property type="nucleotide sequence ID" value="NZ_SRKY01000003.1"/>
</dbReference>
<accession>A0A4V3XK71</accession>
<evidence type="ECO:0000256" key="5">
    <source>
        <dbReference type="ARBA" id="ARBA00023136"/>
    </source>
</evidence>
<keyword evidence="9" id="KW-1185">Reference proteome</keyword>
<dbReference type="InterPro" id="IPR037185">
    <property type="entry name" value="EmrE-like"/>
</dbReference>
<feature type="domain" description="EamA" evidence="7">
    <location>
        <begin position="12"/>
        <end position="141"/>
    </location>
</feature>
<name>A0A4V3XK71_9RHOB</name>
<gene>
    <name evidence="8" type="ORF">E4Z66_12130</name>
</gene>
<dbReference type="InterPro" id="IPR050638">
    <property type="entry name" value="AA-Vitamin_Transporters"/>
</dbReference>
<comment type="caution">
    <text evidence="8">The sequence shown here is derived from an EMBL/GenBank/DDBJ whole genome shotgun (WGS) entry which is preliminary data.</text>
</comment>
<feature type="transmembrane region" description="Helical" evidence="6">
    <location>
        <begin position="94"/>
        <end position="117"/>
    </location>
</feature>
<feature type="transmembrane region" description="Helical" evidence="6">
    <location>
        <begin position="246"/>
        <end position="265"/>
    </location>
</feature>